<dbReference type="Gene3D" id="3.40.50.720">
    <property type="entry name" value="NAD(P)-binding Rossmann-like Domain"/>
    <property type="match status" value="1"/>
</dbReference>
<feature type="domain" description="THIF-type NAD/FAD binding fold" evidence="1">
    <location>
        <begin position="216"/>
        <end position="326"/>
    </location>
</feature>
<dbReference type="EMBL" id="JACYTR010000002">
    <property type="protein sequence ID" value="MBD8524353.1"/>
    <property type="molecule type" value="Genomic_DNA"/>
</dbReference>
<gene>
    <name evidence="2" type="ORF">IFO71_01240</name>
</gene>
<keyword evidence="2" id="KW-0548">Nucleotidyltransferase</keyword>
<keyword evidence="2" id="KW-0808">Transferase</keyword>
<proteinExistence type="predicted"/>
<comment type="caution">
    <text evidence="2">The sequence shown here is derived from an EMBL/GenBank/DDBJ whole genome shotgun (WGS) entry which is preliminary data.</text>
</comment>
<evidence type="ECO:0000313" key="3">
    <source>
        <dbReference type="Proteomes" id="UP000613768"/>
    </source>
</evidence>
<accession>A0AAW3ZDM9</accession>
<keyword evidence="3" id="KW-1185">Reference proteome</keyword>
<dbReference type="SUPFAM" id="SSF69572">
    <property type="entry name" value="Activating enzymes of the ubiquitin-like proteins"/>
    <property type="match status" value="1"/>
</dbReference>
<dbReference type="AlphaFoldDB" id="A0AAW3ZDM9"/>
<name>A0AAW3ZDM9_9GAMM</name>
<dbReference type="GO" id="GO:0016779">
    <property type="term" value="F:nucleotidyltransferase activity"/>
    <property type="evidence" value="ECO:0007669"/>
    <property type="project" value="UniProtKB-KW"/>
</dbReference>
<dbReference type="Pfam" id="PF00899">
    <property type="entry name" value="ThiF"/>
    <property type="match status" value="1"/>
</dbReference>
<protein>
    <submittedName>
        <fullName evidence="2">ThiF family adenylyltransferase</fullName>
    </submittedName>
</protein>
<dbReference type="RefSeq" id="WP_192027706.1">
    <property type="nucleotide sequence ID" value="NZ_JACYTR010000002.1"/>
</dbReference>
<dbReference type="InterPro" id="IPR000594">
    <property type="entry name" value="ThiF_NAD_FAD-bd"/>
</dbReference>
<dbReference type="InterPro" id="IPR035985">
    <property type="entry name" value="Ubiquitin-activating_enz"/>
</dbReference>
<evidence type="ECO:0000259" key="1">
    <source>
        <dbReference type="Pfam" id="PF00899"/>
    </source>
</evidence>
<dbReference type="Proteomes" id="UP000613768">
    <property type="component" value="Unassembled WGS sequence"/>
</dbReference>
<organism evidence="2 3">
    <name type="scientific">Pseudomarimonas arenosa</name>
    <dbReference type="NCBI Taxonomy" id="2774145"/>
    <lineage>
        <taxon>Bacteria</taxon>
        <taxon>Pseudomonadati</taxon>
        <taxon>Pseudomonadota</taxon>
        <taxon>Gammaproteobacteria</taxon>
        <taxon>Lysobacterales</taxon>
        <taxon>Lysobacteraceae</taxon>
        <taxon>Pseudomarimonas</taxon>
    </lineage>
</organism>
<evidence type="ECO:0000313" key="2">
    <source>
        <dbReference type="EMBL" id="MBD8524353.1"/>
    </source>
</evidence>
<dbReference type="GO" id="GO:0008641">
    <property type="term" value="F:ubiquitin-like modifier activating enzyme activity"/>
    <property type="evidence" value="ECO:0007669"/>
    <property type="project" value="InterPro"/>
</dbReference>
<reference evidence="2 3" key="1">
    <citation type="submission" date="2020-09" db="EMBL/GenBank/DDBJ databases">
        <title>Pseudoxanthomonas sp. CAU 1598 isolated from sand of Yaerae Beach.</title>
        <authorList>
            <person name="Kim W."/>
        </authorList>
    </citation>
    <scope>NUCLEOTIDE SEQUENCE [LARGE SCALE GENOMIC DNA]</scope>
    <source>
        <strain evidence="2 3">CAU 1598</strain>
    </source>
</reference>
<sequence>MTQWNAESMHRLAKLALDAGEVATPEEALELFSRYRLHLHLGAGWADTLAGQACFLTTLNSAVRAFLGGVVISGDLDQVLSVPLYEGRTVRAVTEALGGAVMERPASDLPTLVIGRVTGQLATAPFCIQLSWEGWCAAISPAADDTGLPCAEDNPLSGVAAAALGVNEAFLNVRGDLLEAGHRCVGLSLWHPLAIEDWQTEAHRGPALSYLPKSLWLVGLGHLGQAYAWTLGMLPYAPGERPHLVLQDFDRSEKSNLSTCLLLSEHDLRTRKVRAVAQRLEAVGFAIDMVERRFGPHHQVLTNEPTTALFGVDNTAARRDIDSAKFAKIVEAGLGSGYRDFRNIRTHTFPGAKRASDLWPPQADAQKAVELNDTYEKLAREHDDLCGMTQLASRAVATPFVGALASAMVLAEVVRPLHGGCIHATLDLQMKDLGYRTGSQPVRYQGLHTPHVQTGLQDRQAAVAADAVLDEEVMS</sequence>